<sequence>MKDHGCGHGHHLLRLLTSFLSLSNLFPAGALDAYPGMDIPDCASPGLVPIRREVYGEGRIFDITHRITSDLPSYESMGSLGKFLWLPISIKNGSLTNNSEMKLPAHTGTHVDAPGHVFDHYFDAGFDIDTLDLEVLNVCSIKQMASPPLDTPPKFTMALSPLHLLLLASLSTALKSVPASYAGHCSLSSDDGPRRAYGFGKIIDITHRISSELPAFIPGGKLGEFLWLMMSMKNGSIANFSELKLMVHTGTHVDAPGHVFDGYYDDGFDVDSLDLEVLNGN</sequence>
<gene>
    <name evidence="1" type="ORF">MLD38_013775</name>
</gene>
<organism evidence="1 2">
    <name type="scientific">Melastoma candidum</name>
    <dbReference type="NCBI Taxonomy" id="119954"/>
    <lineage>
        <taxon>Eukaryota</taxon>
        <taxon>Viridiplantae</taxon>
        <taxon>Streptophyta</taxon>
        <taxon>Embryophyta</taxon>
        <taxon>Tracheophyta</taxon>
        <taxon>Spermatophyta</taxon>
        <taxon>Magnoliopsida</taxon>
        <taxon>eudicotyledons</taxon>
        <taxon>Gunneridae</taxon>
        <taxon>Pentapetalae</taxon>
        <taxon>rosids</taxon>
        <taxon>malvids</taxon>
        <taxon>Myrtales</taxon>
        <taxon>Melastomataceae</taxon>
        <taxon>Melastomatoideae</taxon>
        <taxon>Melastomateae</taxon>
        <taxon>Melastoma</taxon>
    </lineage>
</organism>
<dbReference type="EMBL" id="CM042883">
    <property type="protein sequence ID" value="KAI4375968.1"/>
    <property type="molecule type" value="Genomic_DNA"/>
</dbReference>
<comment type="caution">
    <text evidence="1">The sequence shown here is derived from an EMBL/GenBank/DDBJ whole genome shotgun (WGS) entry which is preliminary data.</text>
</comment>
<evidence type="ECO:0000313" key="1">
    <source>
        <dbReference type="EMBL" id="KAI4375968.1"/>
    </source>
</evidence>
<name>A0ACB9RBT1_9MYRT</name>
<protein>
    <submittedName>
        <fullName evidence="1">Uncharacterized protein</fullName>
    </submittedName>
</protein>
<evidence type="ECO:0000313" key="2">
    <source>
        <dbReference type="Proteomes" id="UP001057402"/>
    </source>
</evidence>
<accession>A0ACB9RBT1</accession>
<dbReference type="Proteomes" id="UP001057402">
    <property type="component" value="Chromosome 4"/>
</dbReference>
<reference evidence="2" key="1">
    <citation type="journal article" date="2023" name="Front. Plant Sci.">
        <title>Chromosomal-level genome assembly of Melastoma candidum provides insights into trichome evolution.</title>
        <authorList>
            <person name="Zhong Y."/>
            <person name="Wu W."/>
            <person name="Sun C."/>
            <person name="Zou P."/>
            <person name="Liu Y."/>
            <person name="Dai S."/>
            <person name="Zhou R."/>
        </authorList>
    </citation>
    <scope>NUCLEOTIDE SEQUENCE [LARGE SCALE GENOMIC DNA]</scope>
</reference>
<keyword evidence="2" id="KW-1185">Reference proteome</keyword>
<proteinExistence type="predicted"/>